<evidence type="ECO:0000256" key="1">
    <source>
        <dbReference type="SAM" id="SignalP"/>
    </source>
</evidence>
<sequence>MKIHTSLRLLPLLFLPALAMAQQSFHTPEEAANAFALAVAQQNEAGLSQLLGNDWRDVLPPEGVDPQAVARFNRDWKVSHHIVQDGDVAHLNVGSASWQLPLPMVKTDTGWRFDMKGAADEILTRTIGRNEISAMQAMHAYVNAQHGFYQLNQQYAQKFISSEGKKDGLYWPAAPGEVPSPLGPLFSPLQPGMGYHGYHFRILTAQGKHASAGAKNYVLEGKMTGGFALIAWPVEYGETGIATFIVNQEDQVWQTDFGKETASKAKAMTRFDPDIGWQPEDF</sequence>
<evidence type="ECO:0000313" key="2">
    <source>
        <dbReference type="EMBL" id="GAB52804.1"/>
    </source>
</evidence>
<feature type="signal peptide" evidence="1">
    <location>
        <begin position="1"/>
        <end position="21"/>
    </location>
</feature>
<dbReference type="eggNOG" id="COG4786">
    <property type="taxonomic scope" value="Bacteria"/>
</dbReference>
<comment type="caution">
    <text evidence="2">The sequence shown here is derived from an EMBL/GenBank/DDBJ whole genome shotgun (WGS) entry which is preliminary data.</text>
</comment>
<keyword evidence="1" id="KW-0732">Signal</keyword>
<dbReference type="InterPro" id="IPR021556">
    <property type="entry name" value="DUF2950"/>
</dbReference>
<dbReference type="RefSeq" id="WP_002436866.1">
    <property type="nucleotide sequence ID" value="NZ_BAFF01000009.1"/>
</dbReference>
<dbReference type="EMBL" id="BAFF01000009">
    <property type="protein sequence ID" value="GAB52804.1"/>
    <property type="molecule type" value="Genomic_DNA"/>
</dbReference>
<evidence type="ECO:0008006" key="4">
    <source>
        <dbReference type="Google" id="ProtNLM"/>
    </source>
</evidence>
<gene>
    <name evidence="2" type="ORF">EH105704_09_00290</name>
</gene>
<proteinExistence type="predicted"/>
<dbReference type="Pfam" id="PF11453">
    <property type="entry name" value="DUF2950"/>
    <property type="match status" value="1"/>
</dbReference>
<name>H5V496_ATLHE</name>
<reference evidence="2 3" key="1">
    <citation type="submission" date="2012-02" db="EMBL/GenBank/DDBJ databases">
        <title>Whole genome shotgun sequence of Escherichia hermannii NBRC 105704.</title>
        <authorList>
            <person name="Yoshida I."/>
            <person name="Hosoyama A."/>
            <person name="Tsuchikane K."/>
            <person name="Katsumata H."/>
            <person name="Yamazaki S."/>
            <person name="Fujita N."/>
        </authorList>
    </citation>
    <scope>NUCLEOTIDE SEQUENCE [LARGE SCALE GENOMIC DNA]</scope>
    <source>
        <strain evidence="2 3">NBRC 105704</strain>
    </source>
</reference>
<accession>H5V496</accession>
<organism evidence="2 3">
    <name type="scientific">Atlantibacter hermannii NBRC 105704</name>
    <dbReference type="NCBI Taxonomy" id="1115512"/>
    <lineage>
        <taxon>Bacteria</taxon>
        <taxon>Pseudomonadati</taxon>
        <taxon>Pseudomonadota</taxon>
        <taxon>Gammaproteobacteria</taxon>
        <taxon>Enterobacterales</taxon>
        <taxon>Enterobacteriaceae</taxon>
        <taxon>Atlantibacter</taxon>
    </lineage>
</organism>
<dbReference type="GeneID" id="92829898"/>
<evidence type="ECO:0000313" key="3">
    <source>
        <dbReference type="Proteomes" id="UP000010297"/>
    </source>
</evidence>
<dbReference type="AlphaFoldDB" id="H5V496"/>
<dbReference type="Proteomes" id="UP000010297">
    <property type="component" value="Unassembled WGS sequence"/>
</dbReference>
<keyword evidence="3" id="KW-1185">Reference proteome</keyword>
<feature type="chain" id="PRO_5003600226" description="DUF2950 domain-containing protein" evidence="1">
    <location>
        <begin position="22"/>
        <end position="282"/>
    </location>
</feature>
<protein>
    <recommendedName>
        <fullName evidence="4">DUF2950 domain-containing protein</fullName>
    </recommendedName>
</protein>